<dbReference type="EMBL" id="CM042043">
    <property type="protein sequence ID" value="KAI3694770.1"/>
    <property type="molecule type" value="Genomic_DNA"/>
</dbReference>
<evidence type="ECO:0000313" key="2">
    <source>
        <dbReference type="Proteomes" id="UP001056120"/>
    </source>
</evidence>
<sequence length="129" mass="14927">MERPRGIQFLYELNLFTGTDIGRLFPLRADIWSFGITALELAHVMDMLLFKIFPNEGASILQLHDLFVYFKILLMTLQNARPGLDYDRDKKLSKNRVTYFTMPQGSFTNPNSRLHQSLSRSSPLFVSKP</sequence>
<proteinExistence type="predicted"/>
<gene>
    <name evidence="1" type="ORF">L1987_77750</name>
</gene>
<reference evidence="1 2" key="2">
    <citation type="journal article" date="2022" name="Mol. Ecol. Resour.">
        <title>The genomes of chicory, endive, great burdock and yacon provide insights into Asteraceae paleo-polyploidization history and plant inulin production.</title>
        <authorList>
            <person name="Fan W."/>
            <person name="Wang S."/>
            <person name="Wang H."/>
            <person name="Wang A."/>
            <person name="Jiang F."/>
            <person name="Liu H."/>
            <person name="Zhao H."/>
            <person name="Xu D."/>
            <person name="Zhang Y."/>
        </authorList>
    </citation>
    <scope>NUCLEOTIDE SEQUENCE [LARGE SCALE GENOMIC DNA]</scope>
    <source>
        <strain evidence="2">cv. Yunnan</strain>
        <tissue evidence="1">Leaves</tissue>
    </source>
</reference>
<evidence type="ECO:0000313" key="1">
    <source>
        <dbReference type="EMBL" id="KAI3694770.1"/>
    </source>
</evidence>
<comment type="caution">
    <text evidence="1">The sequence shown here is derived from an EMBL/GenBank/DDBJ whole genome shotgun (WGS) entry which is preliminary data.</text>
</comment>
<keyword evidence="2" id="KW-1185">Reference proteome</keyword>
<dbReference type="Proteomes" id="UP001056120">
    <property type="component" value="Linkage Group LG26"/>
</dbReference>
<reference evidence="2" key="1">
    <citation type="journal article" date="2022" name="Mol. Ecol. Resour.">
        <title>The genomes of chicory, endive, great burdock and yacon provide insights into Asteraceae palaeo-polyploidization history and plant inulin production.</title>
        <authorList>
            <person name="Fan W."/>
            <person name="Wang S."/>
            <person name="Wang H."/>
            <person name="Wang A."/>
            <person name="Jiang F."/>
            <person name="Liu H."/>
            <person name="Zhao H."/>
            <person name="Xu D."/>
            <person name="Zhang Y."/>
        </authorList>
    </citation>
    <scope>NUCLEOTIDE SEQUENCE [LARGE SCALE GENOMIC DNA]</scope>
    <source>
        <strain evidence="2">cv. Yunnan</strain>
    </source>
</reference>
<accession>A0ACB8ZBU5</accession>
<name>A0ACB8ZBU5_9ASTR</name>
<protein>
    <submittedName>
        <fullName evidence="1">Uncharacterized protein</fullName>
    </submittedName>
</protein>
<organism evidence="1 2">
    <name type="scientific">Smallanthus sonchifolius</name>
    <dbReference type="NCBI Taxonomy" id="185202"/>
    <lineage>
        <taxon>Eukaryota</taxon>
        <taxon>Viridiplantae</taxon>
        <taxon>Streptophyta</taxon>
        <taxon>Embryophyta</taxon>
        <taxon>Tracheophyta</taxon>
        <taxon>Spermatophyta</taxon>
        <taxon>Magnoliopsida</taxon>
        <taxon>eudicotyledons</taxon>
        <taxon>Gunneridae</taxon>
        <taxon>Pentapetalae</taxon>
        <taxon>asterids</taxon>
        <taxon>campanulids</taxon>
        <taxon>Asterales</taxon>
        <taxon>Asteraceae</taxon>
        <taxon>Asteroideae</taxon>
        <taxon>Heliantheae alliance</taxon>
        <taxon>Millerieae</taxon>
        <taxon>Smallanthus</taxon>
    </lineage>
</organism>